<feature type="transmembrane region" description="Helical" evidence="2">
    <location>
        <begin position="74"/>
        <end position="94"/>
    </location>
</feature>
<dbReference type="eggNOG" id="ENOG502RCIW">
    <property type="taxonomic scope" value="Eukaryota"/>
</dbReference>
<evidence type="ECO:0000313" key="4">
    <source>
        <dbReference type="EMBL" id="CCA74685.1"/>
    </source>
</evidence>
<feature type="region of interest" description="Disordered" evidence="1">
    <location>
        <begin position="425"/>
        <end position="509"/>
    </location>
</feature>
<feature type="domain" description="DUF6533" evidence="3">
    <location>
        <begin position="35"/>
        <end position="82"/>
    </location>
</feature>
<dbReference type="EMBL" id="CAFZ01000343">
    <property type="protein sequence ID" value="CCA74685.1"/>
    <property type="molecule type" value="Genomic_DNA"/>
</dbReference>
<dbReference type="InterPro" id="IPR045340">
    <property type="entry name" value="DUF6533"/>
</dbReference>
<evidence type="ECO:0000256" key="1">
    <source>
        <dbReference type="SAM" id="MobiDB-lite"/>
    </source>
</evidence>
<feature type="transmembrane region" description="Helical" evidence="2">
    <location>
        <begin position="127"/>
        <end position="148"/>
    </location>
</feature>
<proteinExistence type="predicted"/>
<name>G4TTP2_SERID</name>
<feature type="transmembrane region" description="Helical" evidence="2">
    <location>
        <begin position="202"/>
        <end position="225"/>
    </location>
</feature>
<comment type="caution">
    <text evidence="4">The sequence shown here is derived from an EMBL/GenBank/DDBJ whole genome shotgun (WGS) entry which is preliminary data.</text>
</comment>
<accession>G4TTP2</accession>
<gene>
    <name evidence="4" type="ORF">PIIN_08636</name>
</gene>
<keyword evidence="2" id="KW-1133">Transmembrane helix</keyword>
<dbReference type="Pfam" id="PF20151">
    <property type="entry name" value="DUF6533"/>
    <property type="match status" value="1"/>
</dbReference>
<feature type="region of interest" description="Disordered" evidence="1">
    <location>
        <begin position="356"/>
        <end position="389"/>
    </location>
</feature>
<dbReference type="HOGENOM" id="CLU_035509_4_0_1"/>
<sequence>MTTTLSPEQQAGLNALGVTLEQFQFYHARRIDGRYLTQSMATLLLYDFLLTFADEVRYVWQTKPAFSVAKVLWFLNRYWPLASVFVRIWAMAYARPTQAAYVNLKETNRPIEHHTVAVLPFNSPPGAAWSINIAIVDVLLMLRVWALYNGSRKVMWILIAIFAIGLPSAIAIRGVPPLPTIPLVTPAPRSLTVCKRSPPSELFSLFTMALAIDTVIFAMVIVKAWGKKFRSQTPVLTVLIRDGALYYAAITAVLVFMITATMVPVLYQPVADANLNIPLCSLACNRLILSLRGVYFKAANAQQTTIPTMDLTSRPRMVNNNTTRDIQLDHLASPRSANPFIGRYKGEDEYDWVPSSTATAATTTEREGVVDISSGGHARRHSIGRTQASVKWRPAQVTVTQTQTVFGDDGVDLAVHLPAEDLAAVGNTPNQSEPLAHSGGKSAYHQHQQSKGLDWWDMRSENDSRSPTEHSMLSRGGSTGNGAYRTVRQDRIDEEHEGDSPRQHTGRAL</sequence>
<dbReference type="InParanoid" id="G4TTP2"/>
<protein>
    <recommendedName>
        <fullName evidence="3">DUF6533 domain-containing protein</fullName>
    </recommendedName>
</protein>
<evidence type="ECO:0000313" key="5">
    <source>
        <dbReference type="Proteomes" id="UP000007148"/>
    </source>
</evidence>
<keyword evidence="2" id="KW-0812">Transmembrane</keyword>
<feature type="transmembrane region" description="Helical" evidence="2">
    <location>
        <begin position="155"/>
        <end position="175"/>
    </location>
</feature>
<reference evidence="4 5" key="1">
    <citation type="journal article" date="2011" name="PLoS Pathog.">
        <title>Endophytic Life Strategies Decoded by Genome and Transcriptome Analyses of the Mutualistic Root Symbiont Piriformospora indica.</title>
        <authorList>
            <person name="Zuccaro A."/>
            <person name="Lahrmann U."/>
            <person name="Guldener U."/>
            <person name="Langen G."/>
            <person name="Pfiffi S."/>
            <person name="Biedenkopf D."/>
            <person name="Wong P."/>
            <person name="Samans B."/>
            <person name="Grimm C."/>
            <person name="Basiewicz M."/>
            <person name="Murat C."/>
            <person name="Martin F."/>
            <person name="Kogel K.H."/>
        </authorList>
    </citation>
    <scope>NUCLEOTIDE SEQUENCE [LARGE SCALE GENOMIC DNA]</scope>
    <source>
        <strain evidence="4 5">DSM 11827</strain>
    </source>
</reference>
<feature type="compositionally biased region" description="Basic and acidic residues" evidence="1">
    <location>
        <begin position="487"/>
        <end position="502"/>
    </location>
</feature>
<organism evidence="4 5">
    <name type="scientific">Serendipita indica (strain DSM 11827)</name>
    <name type="common">Root endophyte fungus</name>
    <name type="synonym">Piriformospora indica</name>
    <dbReference type="NCBI Taxonomy" id="1109443"/>
    <lineage>
        <taxon>Eukaryota</taxon>
        <taxon>Fungi</taxon>
        <taxon>Dikarya</taxon>
        <taxon>Basidiomycota</taxon>
        <taxon>Agaricomycotina</taxon>
        <taxon>Agaricomycetes</taxon>
        <taxon>Sebacinales</taxon>
        <taxon>Serendipitaceae</taxon>
        <taxon>Serendipita</taxon>
    </lineage>
</organism>
<dbReference type="OrthoDB" id="2745134at2759"/>
<dbReference type="Proteomes" id="UP000007148">
    <property type="component" value="Unassembled WGS sequence"/>
</dbReference>
<feature type="transmembrane region" description="Helical" evidence="2">
    <location>
        <begin position="245"/>
        <end position="267"/>
    </location>
</feature>
<keyword evidence="5" id="KW-1185">Reference proteome</keyword>
<keyword evidence="2" id="KW-0472">Membrane</keyword>
<evidence type="ECO:0000256" key="2">
    <source>
        <dbReference type="SAM" id="Phobius"/>
    </source>
</evidence>
<dbReference type="AlphaFoldDB" id="G4TTP2"/>
<evidence type="ECO:0000259" key="3">
    <source>
        <dbReference type="Pfam" id="PF20151"/>
    </source>
</evidence>
<feature type="compositionally biased region" description="Basic and acidic residues" evidence="1">
    <location>
        <begin position="454"/>
        <end position="468"/>
    </location>
</feature>